<evidence type="ECO:0000256" key="1">
    <source>
        <dbReference type="ARBA" id="ARBA00004383"/>
    </source>
</evidence>
<name>A0A844W875_9RHOB</name>
<dbReference type="GO" id="GO:0015031">
    <property type="term" value="P:protein transport"/>
    <property type="evidence" value="ECO:0007669"/>
    <property type="project" value="UniProtKB-KW"/>
</dbReference>
<dbReference type="GO" id="GO:0031992">
    <property type="term" value="F:energy transducer activity"/>
    <property type="evidence" value="ECO:0007669"/>
    <property type="project" value="TreeGrafter"/>
</dbReference>
<dbReference type="InterPro" id="IPR051045">
    <property type="entry name" value="TonB-dependent_transducer"/>
</dbReference>
<comment type="similarity">
    <text evidence="2">Belongs to the TonB family.</text>
</comment>
<evidence type="ECO:0000256" key="11">
    <source>
        <dbReference type="SAM" id="SignalP"/>
    </source>
</evidence>
<gene>
    <name evidence="13" type="ORF">GLS40_13660</name>
</gene>
<evidence type="ECO:0000259" key="12">
    <source>
        <dbReference type="PROSITE" id="PS52015"/>
    </source>
</evidence>
<keyword evidence="8" id="KW-1133">Transmembrane helix</keyword>
<feature type="region of interest" description="Disordered" evidence="10">
    <location>
        <begin position="58"/>
        <end position="147"/>
    </location>
</feature>
<keyword evidence="3" id="KW-0813">Transport</keyword>
<feature type="compositionally biased region" description="Low complexity" evidence="10">
    <location>
        <begin position="315"/>
        <end position="328"/>
    </location>
</feature>
<evidence type="ECO:0000256" key="3">
    <source>
        <dbReference type="ARBA" id="ARBA00022448"/>
    </source>
</evidence>
<dbReference type="InterPro" id="IPR006260">
    <property type="entry name" value="TonB/TolA_C"/>
</dbReference>
<dbReference type="AlphaFoldDB" id="A0A844W875"/>
<feature type="region of interest" description="Disordered" evidence="10">
    <location>
        <begin position="176"/>
        <end position="251"/>
    </location>
</feature>
<dbReference type="Proteomes" id="UP000443843">
    <property type="component" value="Unassembled WGS sequence"/>
</dbReference>
<keyword evidence="14" id="KW-1185">Reference proteome</keyword>
<reference evidence="13 14" key="1">
    <citation type="submission" date="2019-11" db="EMBL/GenBank/DDBJ databases">
        <title>Pseudooceanicola pacifica sp. nov., isolated from deep-sea sediment of the Pacific Ocean.</title>
        <authorList>
            <person name="Lyu L."/>
        </authorList>
    </citation>
    <scope>NUCLEOTIDE SEQUENCE [LARGE SCALE GENOMIC DNA]</scope>
    <source>
        <strain evidence="13 14">216_PA32_1</strain>
    </source>
</reference>
<feature type="domain" description="TonB C-terminal" evidence="12">
    <location>
        <begin position="251"/>
        <end position="337"/>
    </location>
</feature>
<evidence type="ECO:0000256" key="6">
    <source>
        <dbReference type="ARBA" id="ARBA00022692"/>
    </source>
</evidence>
<keyword evidence="4" id="KW-1003">Cell membrane</keyword>
<evidence type="ECO:0000256" key="4">
    <source>
        <dbReference type="ARBA" id="ARBA00022475"/>
    </source>
</evidence>
<dbReference type="InterPro" id="IPR037682">
    <property type="entry name" value="TonB_C"/>
</dbReference>
<keyword evidence="9" id="KW-0472">Membrane</keyword>
<feature type="region of interest" description="Disordered" evidence="10">
    <location>
        <begin position="315"/>
        <end position="337"/>
    </location>
</feature>
<dbReference type="GO" id="GO:0055085">
    <property type="term" value="P:transmembrane transport"/>
    <property type="evidence" value="ECO:0007669"/>
    <property type="project" value="InterPro"/>
</dbReference>
<dbReference type="Pfam" id="PF13103">
    <property type="entry name" value="TonB_2"/>
    <property type="match status" value="1"/>
</dbReference>
<dbReference type="Gene3D" id="3.30.1150.10">
    <property type="match status" value="1"/>
</dbReference>
<dbReference type="NCBIfam" id="TIGR01352">
    <property type="entry name" value="tonB_Cterm"/>
    <property type="match status" value="1"/>
</dbReference>
<comment type="caution">
    <text evidence="13">The sequence shown here is derived from an EMBL/GenBank/DDBJ whole genome shotgun (WGS) entry which is preliminary data.</text>
</comment>
<feature type="signal peptide" evidence="11">
    <location>
        <begin position="1"/>
        <end position="24"/>
    </location>
</feature>
<dbReference type="PROSITE" id="PS52015">
    <property type="entry name" value="TONB_CTD"/>
    <property type="match status" value="1"/>
</dbReference>
<dbReference type="PANTHER" id="PTHR33446">
    <property type="entry name" value="PROTEIN TONB-RELATED"/>
    <property type="match status" value="1"/>
</dbReference>
<evidence type="ECO:0000256" key="7">
    <source>
        <dbReference type="ARBA" id="ARBA00022927"/>
    </source>
</evidence>
<feature type="compositionally biased region" description="Low complexity" evidence="10">
    <location>
        <begin position="207"/>
        <end position="217"/>
    </location>
</feature>
<evidence type="ECO:0000313" key="14">
    <source>
        <dbReference type="Proteomes" id="UP000443843"/>
    </source>
</evidence>
<organism evidence="13 14">
    <name type="scientific">Pseudooceanicola pacificus</name>
    <dbReference type="NCBI Taxonomy" id="2676438"/>
    <lineage>
        <taxon>Bacteria</taxon>
        <taxon>Pseudomonadati</taxon>
        <taxon>Pseudomonadota</taxon>
        <taxon>Alphaproteobacteria</taxon>
        <taxon>Rhodobacterales</taxon>
        <taxon>Paracoccaceae</taxon>
        <taxon>Pseudooceanicola</taxon>
    </lineage>
</organism>
<feature type="compositionally biased region" description="Basic and acidic residues" evidence="10">
    <location>
        <begin position="73"/>
        <end position="83"/>
    </location>
</feature>
<comment type="subcellular location">
    <subcellularLocation>
        <location evidence="1">Cell inner membrane</location>
        <topology evidence="1">Single-pass membrane protein</topology>
        <orientation evidence="1">Periplasmic side</orientation>
    </subcellularLocation>
</comment>
<keyword evidence="6" id="KW-0812">Transmembrane</keyword>
<evidence type="ECO:0000256" key="5">
    <source>
        <dbReference type="ARBA" id="ARBA00022519"/>
    </source>
</evidence>
<proteinExistence type="inferred from homology"/>
<dbReference type="EMBL" id="WNXQ01000008">
    <property type="protein sequence ID" value="MWB79081.1"/>
    <property type="molecule type" value="Genomic_DNA"/>
</dbReference>
<keyword evidence="5" id="KW-0997">Cell inner membrane</keyword>
<feature type="compositionally biased region" description="Low complexity" evidence="10">
    <location>
        <begin position="117"/>
        <end position="140"/>
    </location>
</feature>
<accession>A0A844W875</accession>
<evidence type="ECO:0000256" key="9">
    <source>
        <dbReference type="ARBA" id="ARBA00023136"/>
    </source>
</evidence>
<evidence type="ECO:0000256" key="2">
    <source>
        <dbReference type="ARBA" id="ARBA00006555"/>
    </source>
</evidence>
<dbReference type="PANTHER" id="PTHR33446:SF2">
    <property type="entry name" value="PROTEIN TONB"/>
    <property type="match status" value="1"/>
</dbReference>
<dbReference type="RefSeq" id="WP_160383292.1">
    <property type="nucleotide sequence ID" value="NZ_WNXQ01000008.1"/>
</dbReference>
<feature type="chain" id="PRO_5032625374" evidence="11">
    <location>
        <begin position="25"/>
        <end position="337"/>
    </location>
</feature>
<dbReference type="GO" id="GO:0098797">
    <property type="term" value="C:plasma membrane protein complex"/>
    <property type="evidence" value="ECO:0007669"/>
    <property type="project" value="TreeGrafter"/>
</dbReference>
<evidence type="ECO:0000313" key="13">
    <source>
        <dbReference type="EMBL" id="MWB79081.1"/>
    </source>
</evidence>
<evidence type="ECO:0000256" key="8">
    <source>
        <dbReference type="ARBA" id="ARBA00022989"/>
    </source>
</evidence>
<dbReference type="SUPFAM" id="SSF74653">
    <property type="entry name" value="TolA/TonB C-terminal domain"/>
    <property type="match status" value="1"/>
</dbReference>
<keyword evidence="7" id="KW-0653">Protein transport</keyword>
<evidence type="ECO:0000256" key="10">
    <source>
        <dbReference type="SAM" id="MobiDB-lite"/>
    </source>
</evidence>
<sequence length="337" mass="33769">MMRLAGPAKLVALSVALGLHGALAVALVSRDTTEIEGADGGTEVRLGSAFADMAAGTLSSQSAEKAEATAPDAPDRLHAEHAEPSPPERAATTVDHAPTGTARPLQAEPVPSEQALSAVNSAPSEPAAPAQAVPVARADPSPAVQAVVPGPDAAETLQSPPVADRVEGAAPDSAAVVRSLRPKPRSAAFEATQKPAPVAKPEPRPTAKPATRAAQAPGNAERNARAGEATGRQEAVAQQSGTAGRQHAAGNAAASNYPGLVMRRLSRAGKPRVTARGTAVVVFSIAANGGLSSVSLARSSGSAALDRAALQLVRGAGPFPQPPAGARRSFSIQITGR</sequence>
<keyword evidence="11" id="KW-0732">Signal</keyword>
<protein>
    <submittedName>
        <fullName evidence="13">TonB family protein</fullName>
    </submittedName>
</protein>